<dbReference type="Proteomes" id="UP000245938">
    <property type="component" value="Unassembled WGS sequence"/>
</dbReference>
<organism evidence="2 3">
    <name type="scientific">Kurthia sibirica</name>
    <dbReference type="NCBI Taxonomy" id="202750"/>
    <lineage>
        <taxon>Bacteria</taxon>
        <taxon>Bacillati</taxon>
        <taxon>Bacillota</taxon>
        <taxon>Bacilli</taxon>
        <taxon>Bacillales</taxon>
        <taxon>Caryophanaceae</taxon>
        <taxon>Kurthia</taxon>
    </lineage>
</organism>
<evidence type="ECO:0000256" key="1">
    <source>
        <dbReference type="SAM" id="Phobius"/>
    </source>
</evidence>
<sequence>MRKGVMKKRIQQTTLIIPIMGIISFVGMICLFTNCIKYFIVHHLNLGDDKEDYINEFRIAR</sequence>
<reference evidence="2 3" key="1">
    <citation type="submission" date="2018-05" db="EMBL/GenBank/DDBJ databases">
        <title>Kurthia sibirica genome sequence.</title>
        <authorList>
            <person name="Maclea K.S."/>
            <person name="Goen A.E."/>
        </authorList>
    </citation>
    <scope>NUCLEOTIDE SEQUENCE [LARGE SCALE GENOMIC DNA]</scope>
    <source>
        <strain evidence="2 3">ATCC 49154</strain>
    </source>
</reference>
<evidence type="ECO:0000313" key="2">
    <source>
        <dbReference type="EMBL" id="PWI26773.1"/>
    </source>
</evidence>
<protein>
    <submittedName>
        <fullName evidence="2">Uncharacterized protein</fullName>
    </submittedName>
</protein>
<keyword evidence="1" id="KW-0472">Membrane</keyword>
<dbReference type="EMBL" id="QFVR01000001">
    <property type="protein sequence ID" value="PWI26773.1"/>
    <property type="molecule type" value="Genomic_DNA"/>
</dbReference>
<dbReference type="AlphaFoldDB" id="A0A2U3AQF4"/>
<name>A0A2U3AQF4_9BACL</name>
<accession>A0A2U3AQF4</accession>
<feature type="transmembrane region" description="Helical" evidence="1">
    <location>
        <begin position="15"/>
        <end position="40"/>
    </location>
</feature>
<keyword evidence="1" id="KW-0812">Transmembrane</keyword>
<keyword evidence="3" id="KW-1185">Reference proteome</keyword>
<comment type="caution">
    <text evidence="2">The sequence shown here is derived from an EMBL/GenBank/DDBJ whole genome shotgun (WGS) entry which is preliminary data.</text>
</comment>
<proteinExistence type="predicted"/>
<gene>
    <name evidence="2" type="ORF">DEX24_00290</name>
</gene>
<keyword evidence="1" id="KW-1133">Transmembrane helix</keyword>
<evidence type="ECO:0000313" key="3">
    <source>
        <dbReference type="Proteomes" id="UP000245938"/>
    </source>
</evidence>